<comment type="caution">
    <text evidence="1">The sequence shown here is derived from an EMBL/GenBank/DDBJ whole genome shotgun (WGS) entry which is preliminary data.</text>
</comment>
<dbReference type="InterPro" id="IPR050900">
    <property type="entry name" value="Transposase_IS3/IS150/IS904"/>
</dbReference>
<gene>
    <name evidence="1" type="ORF">FLACOL7796_04087</name>
</gene>
<dbReference type="Proteomes" id="UP000474567">
    <property type="component" value="Unassembled WGS sequence"/>
</dbReference>
<proteinExistence type="predicted"/>
<dbReference type="PANTHER" id="PTHR46889">
    <property type="entry name" value="TRANSPOSASE INSF FOR INSERTION SEQUENCE IS3B-RELATED"/>
    <property type="match status" value="1"/>
</dbReference>
<organism evidence="1 2">
    <name type="scientific">Flavobacterium collinsii</name>
    <dbReference type="NCBI Taxonomy" id="1114861"/>
    <lineage>
        <taxon>Bacteria</taxon>
        <taxon>Pseudomonadati</taxon>
        <taxon>Bacteroidota</taxon>
        <taxon>Flavobacteriia</taxon>
        <taxon>Flavobacteriales</taxon>
        <taxon>Flavobacteriaceae</taxon>
        <taxon>Flavobacterium</taxon>
    </lineage>
</organism>
<name>A0ABM8KNJ7_9FLAO</name>
<evidence type="ECO:0008006" key="3">
    <source>
        <dbReference type="Google" id="ProtNLM"/>
    </source>
</evidence>
<keyword evidence="2" id="KW-1185">Reference proteome</keyword>
<dbReference type="InterPro" id="IPR012337">
    <property type="entry name" value="RNaseH-like_sf"/>
</dbReference>
<accession>A0ABM8KNJ7</accession>
<reference evidence="1 2" key="1">
    <citation type="submission" date="2020-02" db="EMBL/GenBank/DDBJ databases">
        <authorList>
            <person name="Criscuolo A."/>
        </authorList>
    </citation>
    <scope>NUCLEOTIDE SEQUENCE [LARGE SCALE GENOMIC DNA]</scope>
    <source>
        <strain evidence="1">CECT7796</strain>
    </source>
</reference>
<evidence type="ECO:0000313" key="1">
    <source>
        <dbReference type="EMBL" id="CAA9202075.1"/>
    </source>
</evidence>
<evidence type="ECO:0000313" key="2">
    <source>
        <dbReference type="Proteomes" id="UP000474567"/>
    </source>
</evidence>
<sequence>MENHLRSIAKTKFRKTTNSSHRYLTVQNILEQDFKTNYSSEVWVSNITYIETDEGCLYLTVIIDLFDRKVIGWSLSESLKAGISNSSNCSLSPIPESIKNFRVLNTLHMTKSLLHSHVLFLLLVPSIGNVRCIVMLQHRDIHYFLFAYSSTLN</sequence>
<dbReference type="SUPFAM" id="SSF53098">
    <property type="entry name" value="Ribonuclease H-like"/>
    <property type="match status" value="1"/>
</dbReference>
<dbReference type="PANTHER" id="PTHR46889:SF4">
    <property type="entry name" value="TRANSPOSASE INSO FOR INSERTION SEQUENCE ELEMENT IS911B-RELATED"/>
    <property type="match status" value="1"/>
</dbReference>
<dbReference type="EMBL" id="CADCST010000125">
    <property type="protein sequence ID" value="CAA9202075.1"/>
    <property type="molecule type" value="Genomic_DNA"/>
</dbReference>
<protein>
    <recommendedName>
        <fullName evidence="3">Integrase catalytic domain-containing protein</fullName>
    </recommendedName>
</protein>